<comment type="similarity">
    <text evidence="1">Belongs to the type-I restriction system S methylase family.</text>
</comment>
<keyword evidence="2" id="KW-0680">Restriction system</keyword>
<dbReference type="InterPro" id="IPR052021">
    <property type="entry name" value="Type-I_RS_S_subunit"/>
</dbReference>
<keyword evidence="6" id="KW-1185">Reference proteome</keyword>
<keyword evidence="3" id="KW-0238">DNA-binding</keyword>
<keyword evidence="5" id="KW-0378">Hydrolase</keyword>
<dbReference type="Pfam" id="PF01420">
    <property type="entry name" value="Methylase_S"/>
    <property type="match status" value="1"/>
</dbReference>
<dbReference type="InterPro" id="IPR000055">
    <property type="entry name" value="Restrct_endonuc_typeI_TRD"/>
</dbReference>
<organism evidence="5 6">
    <name type="scientific">Streptomyces cathayae</name>
    <dbReference type="NCBI Taxonomy" id="3031124"/>
    <lineage>
        <taxon>Bacteria</taxon>
        <taxon>Bacillati</taxon>
        <taxon>Actinomycetota</taxon>
        <taxon>Actinomycetes</taxon>
        <taxon>Kitasatosporales</taxon>
        <taxon>Streptomycetaceae</taxon>
        <taxon>Streptomyces</taxon>
    </lineage>
</organism>
<dbReference type="PANTHER" id="PTHR30408:SF12">
    <property type="entry name" value="TYPE I RESTRICTION ENZYME MJAVIII SPECIFICITY SUBUNIT"/>
    <property type="match status" value="1"/>
</dbReference>
<proteinExistence type="inferred from homology"/>
<accession>A0ABY8K2J7</accession>
<evidence type="ECO:0000313" key="6">
    <source>
        <dbReference type="Proteomes" id="UP001216440"/>
    </source>
</evidence>
<feature type="domain" description="Type I restriction modification DNA specificity" evidence="4">
    <location>
        <begin position="125"/>
        <end position="296"/>
    </location>
</feature>
<gene>
    <name evidence="5" type="ORF">PYS65_17300</name>
</gene>
<dbReference type="Gene3D" id="3.90.220.20">
    <property type="entry name" value="DNA methylase specificity domains"/>
    <property type="match status" value="1"/>
</dbReference>
<dbReference type="Proteomes" id="UP001216440">
    <property type="component" value="Chromosome"/>
</dbReference>
<name>A0ABY8K2J7_9ACTN</name>
<dbReference type="InterPro" id="IPR044946">
    <property type="entry name" value="Restrct_endonuc_typeI_TRD_sf"/>
</dbReference>
<evidence type="ECO:0000256" key="3">
    <source>
        <dbReference type="ARBA" id="ARBA00023125"/>
    </source>
</evidence>
<dbReference type="EMBL" id="CP121682">
    <property type="protein sequence ID" value="WGD41774.1"/>
    <property type="molecule type" value="Genomic_DNA"/>
</dbReference>
<dbReference type="PANTHER" id="PTHR30408">
    <property type="entry name" value="TYPE-1 RESTRICTION ENZYME ECOKI SPECIFICITY PROTEIN"/>
    <property type="match status" value="1"/>
</dbReference>
<dbReference type="RefSeq" id="WP_279334848.1">
    <property type="nucleotide sequence ID" value="NZ_CP121682.1"/>
</dbReference>
<sequence>MFVDAQELGVKGRRRRVLRDTDRDAITAVVRPWLDGEQCPDGEEYAVRALDRGFSAVVAARAEVLGEECSLRPADYLGGGNYGAAPVAAQLREASDAAARNTDMLRLPEQRAVGTNSGYRTGPGPSDWNEAVLEDLCEIQAGPSYTRIPAGERTADVGVPLVFPQDLAGGKIADEPRDRVSWRTAERFKKFELLPNDIVCVRTGAQQQPALVSGPQTGWLLSSNVTRLRVRADAGIDPLYLHAYLGLRHAREWMSHRAAATAAPSLSSAALGHLPVRYPTIGQQRRCVDLLGELGRRVDAYASYVAALGRPRTPLTSVLRGGGTPESVRSLDGELTCGPAGGLVMSLGGVKAPG</sequence>
<dbReference type="GO" id="GO:0004519">
    <property type="term" value="F:endonuclease activity"/>
    <property type="evidence" value="ECO:0007669"/>
    <property type="project" value="UniProtKB-KW"/>
</dbReference>
<evidence type="ECO:0000256" key="2">
    <source>
        <dbReference type="ARBA" id="ARBA00022747"/>
    </source>
</evidence>
<evidence type="ECO:0000313" key="5">
    <source>
        <dbReference type="EMBL" id="WGD41774.1"/>
    </source>
</evidence>
<keyword evidence="5" id="KW-0255">Endonuclease</keyword>
<protein>
    <submittedName>
        <fullName evidence="5">Restriction endonuclease subunit S</fullName>
    </submittedName>
</protein>
<dbReference type="SUPFAM" id="SSF116734">
    <property type="entry name" value="DNA methylase specificity domain"/>
    <property type="match status" value="1"/>
</dbReference>
<evidence type="ECO:0000259" key="4">
    <source>
        <dbReference type="Pfam" id="PF01420"/>
    </source>
</evidence>
<dbReference type="CDD" id="cd16961">
    <property type="entry name" value="RMtype1_S_TRD-CR_like"/>
    <property type="match status" value="1"/>
</dbReference>
<keyword evidence="5" id="KW-0540">Nuclease</keyword>
<evidence type="ECO:0000256" key="1">
    <source>
        <dbReference type="ARBA" id="ARBA00010923"/>
    </source>
</evidence>
<reference evidence="5 6" key="1">
    <citation type="submission" date="2023-03" db="EMBL/GenBank/DDBJ databases">
        <authorList>
            <person name="Mo P."/>
        </authorList>
    </citation>
    <scope>NUCLEOTIDE SEQUENCE [LARGE SCALE GENOMIC DNA]</scope>
    <source>
        <strain evidence="5 6">HUAS 5</strain>
    </source>
</reference>